<organism evidence="1">
    <name type="scientific">mine drainage metagenome</name>
    <dbReference type="NCBI Taxonomy" id="410659"/>
    <lineage>
        <taxon>unclassified sequences</taxon>
        <taxon>metagenomes</taxon>
        <taxon>ecological metagenomes</taxon>
    </lineage>
</organism>
<comment type="caution">
    <text evidence="1">The sequence shown here is derived from an EMBL/GenBank/DDBJ whole genome shotgun (WGS) entry which is preliminary data.</text>
</comment>
<reference evidence="1" key="1">
    <citation type="submission" date="2016-10" db="EMBL/GenBank/DDBJ databases">
        <title>Sequence of Gallionella enrichment culture.</title>
        <authorList>
            <person name="Poehlein A."/>
            <person name="Muehling M."/>
            <person name="Daniel R."/>
        </authorList>
    </citation>
    <scope>NUCLEOTIDE SEQUENCE</scope>
</reference>
<protein>
    <submittedName>
        <fullName evidence="1">Uncharacterized protein</fullName>
    </submittedName>
</protein>
<gene>
    <name evidence="1" type="ORF">GALL_482270</name>
</gene>
<proteinExistence type="predicted"/>
<name>A0A1J5PY23_9ZZZZ</name>
<accession>A0A1J5PY23</accession>
<sequence length="122" mass="12682">MRQAPAVDAAVLVVAFPAVGLRLRQQRLEFAGQSGDVDAAGGDALVQPLSVLDKQRPPHEFGCRPLAIPDPRVHAVSAVGVVEQRTAPGADHRQGVDVATVHVEQQRKQLGRALGCGGAVGA</sequence>
<dbReference type="AlphaFoldDB" id="A0A1J5PY23"/>
<dbReference type="EMBL" id="MLJW01004334">
    <property type="protein sequence ID" value="OIQ70163.1"/>
    <property type="molecule type" value="Genomic_DNA"/>
</dbReference>
<evidence type="ECO:0000313" key="1">
    <source>
        <dbReference type="EMBL" id="OIQ70163.1"/>
    </source>
</evidence>